<dbReference type="InterPro" id="IPR042171">
    <property type="entry name" value="Acyl-CoA_hotdog"/>
</dbReference>
<proteinExistence type="predicted"/>
<dbReference type="Proteomes" id="UP001595604">
    <property type="component" value="Unassembled WGS sequence"/>
</dbReference>
<organism evidence="3 4">
    <name type="scientific">Novosphingobium bradum</name>
    <dbReference type="NCBI Taxonomy" id="1737444"/>
    <lineage>
        <taxon>Bacteria</taxon>
        <taxon>Pseudomonadati</taxon>
        <taxon>Pseudomonadota</taxon>
        <taxon>Alphaproteobacteria</taxon>
        <taxon>Sphingomonadales</taxon>
        <taxon>Sphingomonadaceae</taxon>
        <taxon>Novosphingobium</taxon>
    </lineage>
</organism>
<dbReference type="Pfam" id="PF20789">
    <property type="entry name" value="4HBT_3C"/>
    <property type="match status" value="1"/>
</dbReference>
<accession>A0ABV7IQ70</accession>
<dbReference type="EMBL" id="JBHRTQ010000001">
    <property type="protein sequence ID" value="MFC3172808.1"/>
    <property type="molecule type" value="Genomic_DNA"/>
</dbReference>
<dbReference type="InterPro" id="IPR049449">
    <property type="entry name" value="TesB_ACOT8-like_N"/>
</dbReference>
<feature type="domain" description="Acyl-CoA thioesterase-like C-terminal" evidence="2">
    <location>
        <begin position="132"/>
        <end position="246"/>
    </location>
</feature>
<name>A0ABV7IQ70_9SPHN</name>
<dbReference type="Pfam" id="PF13622">
    <property type="entry name" value="4HBT_3"/>
    <property type="match status" value="1"/>
</dbReference>
<feature type="domain" description="Acyl-CoA thioesterase-like N-terminal HotDog" evidence="1">
    <location>
        <begin position="24"/>
        <end position="104"/>
    </location>
</feature>
<evidence type="ECO:0000259" key="2">
    <source>
        <dbReference type="Pfam" id="PF20789"/>
    </source>
</evidence>
<evidence type="ECO:0000313" key="3">
    <source>
        <dbReference type="EMBL" id="MFC3172808.1"/>
    </source>
</evidence>
<comment type="caution">
    <text evidence="3">The sequence shown here is derived from an EMBL/GenBank/DDBJ whole genome shotgun (WGS) entry which is preliminary data.</text>
</comment>
<dbReference type="InterPro" id="IPR049450">
    <property type="entry name" value="ACOT8-like_C"/>
</dbReference>
<evidence type="ECO:0000259" key="1">
    <source>
        <dbReference type="Pfam" id="PF13622"/>
    </source>
</evidence>
<dbReference type="RefSeq" id="WP_379508205.1">
    <property type="nucleotide sequence ID" value="NZ_JBHRTQ010000001.1"/>
</dbReference>
<dbReference type="InterPro" id="IPR029069">
    <property type="entry name" value="HotDog_dom_sf"/>
</dbReference>
<dbReference type="Gene3D" id="2.40.160.210">
    <property type="entry name" value="Acyl-CoA thioesterase, double hotdog domain"/>
    <property type="match status" value="1"/>
</dbReference>
<reference evidence="4" key="1">
    <citation type="journal article" date="2019" name="Int. J. Syst. Evol. Microbiol.">
        <title>The Global Catalogue of Microorganisms (GCM) 10K type strain sequencing project: providing services to taxonomists for standard genome sequencing and annotation.</title>
        <authorList>
            <consortium name="The Broad Institute Genomics Platform"/>
            <consortium name="The Broad Institute Genome Sequencing Center for Infectious Disease"/>
            <person name="Wu L."/>
            <person name="Ma J."/>
        </authorList>
    </citation>
    <scope>NUCLEOTIDE SEQUENCE [LARGE SCALE GENOMIC DNA]</scope>
    <source>
        <strain evidence="4">KCTC 42984</strain>
    </source>
</reference>
<sequence length="250" mass="26907">MSERPSAFYSRDGERFVPTGLGVSPWNPKAQLGVALAGLVGQTIDAVPTITPMITARLTIDILGAIPLEPLTTEVRVLREGKRMQTLEVRLLTGDKPVVHATTLRLRQGSSPEAPPPLAHSLPGAGADVDPQPWFDSVRLVGDYHTPGPGSTWTRFTAEVIAGEPLSPMARMAMIADYSAGTAPLLPLREWTLANLDIAVYMTREPVGDWLLVEAESEGTGTGIGISRGRIGDERGMFGTSLQTVFLDRR</sequence>
<protein>
    <submittedName>
        <fullName evidence="3">Thioesterase family protein</fullName>
    </submittedName>
</protein>
<gene>
    <name evidence="3" type="ORF">ACFOD9_00935</name>
</gene>
<evidence type="ECO:0000313" key="4">
    <source>
        <dbReference type="Proteomes" id="UP001595604"/>
    </source>
</evidence>
<dbReference type="SUPFAM" id="SSF54637">
    <property type="entry name" value="Thioesterase/thiol ester dehydrase-isomerase"/>
    <property type="match status" value="2"/>
</dbReference>
<keyword evidence="4" id="KW-1185">Reference proteome</keyword>